<comment type="pathway">
    <text evidence="1">Biopolymer metabolism; poly-(R)-3-hydroxybutanoate biosynthesis.</text>
</comment>
<name>A0A0A0F243_9GAMM</name>
<reference evidence="5 6" key="1">
    <citation type="journal article" date="2015" name="Stand. Genomic Sci.">
        <title>Genomic information of the arsenic-resistant bacterium Lysobacter arseniciresistens type strain ZS79(T) and comparison of Lysobacter draft genomes.</title>
        <authorList>
            <person name="Liu L."/>
            <person name="Zhang S."/>
            <person name="Luo M."/>
            <person name="Wang G."/>
        </authorList>
    </citation>
    <scope>NUCLEOTIDE SEQUENCE [LARGE SCALE GENOMIC DNA]</scope>
    <source>
        <strain evidence="5 6">ZS79</strain>
    </source>
</reference>
<evidence type="ECO:0000313" key="6">
    <source>
        <dbReference type="Proteomes" id="UP000029989"/>
    </source>
</evidence>
<dbReference type="AlphaFoldDB" id="A0A0A0F243"/>
<keyword evidence="3" id="KW-0583">PHB biosynthesis</keyword>
<feature type="compositionally biased region" description="Low complexity" evidence="4">
    <location>
        <begin position="355"/>
        <end position="375"/>
    </location>
</feature>
<dbReference type="eggNOG" id="ENOG502Z9Y0">
    <property type="taxonomic scope" value="Bacteria"/>
</dbReference>
<gene>
    <name evidence="5" type="ORF">N799_10375</name>
</gene>
<protein>
    <recommendedName>
        <fullName evidence="2">Poly(3-hydroxyalkanoate) polymerase subunit PhaE</fullName>
    </recommendedName>
</protein>
<sequence>MANQGFGGAGFGGEDFEALAREYWSRWGEMLRAGGMAAQAPGHGPGFNAGPGSPFGGPTGRAGSASVPGWNEALAWWSQLAGGGSPGVADEAMRRFGAQAQGWFGQMQQLATQFAGQDAAAADIAAAWKRTLGGHGANPFADALKGMHGPGQQGFEQWLAQVSPWLEQLAGSGRSWLGMPAFGFTREHQQRWQQLAQAHIDYQQQARAYHALMAEAGQDAFRRFEDKLSERSAPGRQLQSARALFDLWIDAAEEAYAEVALSPRFRDVYGAVSDAQMRLRAAVQKEVEQVADALGMPTRGEVDAAHRKVAQLERELRRLRERLGGADAPTPAAAAKEPSTATARPARATAKKAGPKAPSTPRKAKPTASGTTGKTAARKAPTRKTTVRETAAGQGTAGKPARNTATSRTAPRGKAR</sequence>
<proteinExistence type="predicted"/>
<dbReference type="Proteomes" id="UP000029989">
    <property type="component" value="Unassembled WGS sequence"/>
</dbReference>
<dbReference type="STRING" id="913325.N799_10375"/>
<comment type="caution">
    <text evidence="5">The sequence shown here is derived from an EMBL/GenBank/DDBJ whole genome shotgun (WGS) entry which is preliminary data.</text>
</comment>
<dbReference type="GO" id="GO:0042619">
    <property type="term" value="P:poly-hydroxybutyrate biosynthetic process"/>
    <property type="evidence" value="ECO:0007669"/>
    <property type="project" value="UniProtKB-KW"/>
</dbReference>
<dbReference type="NCBIfam" id="TIGR01834">
    <property type="entry name" value="PHA_synth_III_E"/>
    <property type="match status" value="1"/>
</dbReference>
<accession>A0A0A0F243</accession>
<dbReference type="OrthoDB" id="6115526at2"/>
<evidence type="ECO:0000256" key="4">
    <source>
        <dbReference type="SAM" id="MobiDB-lite"/>
    </source>
</evidence>
<feature type="region of interest" description="Disordered" evidence="4">
    <location>
        <begin position="42"/>
        <end position="66"/>
    </location>
</feature>
<dbReference type="UniPathway" id="UPA00917"/>
<dbReference type="InterPro" id="IPR010123">
    <property type="entry name" value="PHA_synth_III_E"/>
</dbReference>
<dbReference type="RefSeq" id="WP_036208257.1">
    <property type="nucleotide sequence ID" value="NZ_AVPT01000004.1"/>
</dbReference>
<evidence type="ECO:0000313" key="5">
    <source>
        <dbReference type="EMBL" id="KGM57231.1"/>
    </source>
</evidence>
<feature type="compositionally biased region" description="Low complexity" evidence="4">
    <location>
        <begin position="326"/>
        <end position="348"/>
    </location>
</feature>
<feature type="region of interest" description="Disordered" evidence="4">
    <location>
        <begin position="322"/>
        <end position="416"/>
    </location>
</feature>
<evidence type="ECO:0000256" key="1">
    <source>
        <dbReference type="ARBA" id="ARBA00004683"/>
    </source>
</evidence>
<dbReference type="EMBL" id="AVPT01000004">
    <property type="protein sequence ID" value="KGM57231.1"/>
    <property type="molecule type" value="Genomic_DNA"/>
</dbReference>
<organism evidence="5 6">
    <name type="scientific">Lysobacter arseniciresistens ZS79</name>
    <dbReference type="NCBI Taxonomy" id="913325"/>
    <lineage>
        <taxon>Bacteria</taxon>
        <taxon>Pseudomonadati</taxon>
        <taxon>Pseudomonadota</taxon>
        <taxon>Gammaproteobacteria</taxon>
        <taxon>Lysobacterales</taxon>
        <taxon>Lysobacteraceae</taxon>
        <taxon>Novilysobacter</taxon>
    </lineage>
</organism>
<evidence type="ECO:0000256" key="2">
    <source>
        <dbReference type="ARBA" id="ARBA00019066"/>
    </source>
</evidence>
<feature type="compositionally biased region" description="Gly residues" evidence="4">
    <location>
        <begin position="43"/>
        <end position="60"/>
    </location>
</feature>
<keyword evidence="6" id="KW-1185">Reference proteome</keyword>
<evidence type="ECO:0000256" key="3">
    <source>
        <dbReference type="ARBA" id="ARBA00022752"/>
    </source>
</evidence>
<dbReference type="Pfam" id="PF09712">
    <property type="entry name" value="PHA_synth_III_E"/>
    <property type="match status" value="1"/>
</dbReference>